<protein>
    <submittedName>
        <fullName evidence="1">Uncharacterized protein</fullName>
    </submittedName>
</protein>
<evidence type="ECO:0000313" key="2">
    <source>
        <dbReference type="Proteomes" id="UP001234989"/>
    </source>
</evidence>
<dbReference type="Proteomes" id="UP001234989">
    <property type="component" value="Chromosome 1"/>
</dbReference>
<accession>A0AAF0PMW3</accession>
<name>A0AAF0PMW3_SOLVR</name>
<sequence length="83" mass="9772">MPFGSWAVGLRKVQIWICEGVWKGEERREKRREIKKSPRTFKLSEWNSSGVIHTRYVRSHSVGLVHPHAKLVSIQQKLELFEC</sequence>
<dbReference type="AlphaFoldDB" id="A0AAF0PMW3"/>
<reference evidence="1" key="1">
    <citation type="submission" date="2023-08" db="EMBL/GenBank/DDBJ databases">
        <title>A de novo genome assembly of Solanum verrucosum Schlechtendal, a Mexican diploid species geographically isolated from the other diploid A-genome species in potato relatives.</title>
        <authorList>
            <person name="Hosaka K."/>
        </authorList>
    </citation>
    <scope>NUCLEOTIDE SEQUENCE</scope>
    <source>
        <tissue evidence="1">Young leaves</tissue>
    </source>
</reference>
<organism evidence="1 2">
    <name type="scientific">Solanum verrucosum</name>
    <dbReference type="NCBI Taxonomy" id="315347"/>
    <lineage>
        <taxon>Eukaryota</taxon>
        <taxon>Viridiplantae</taxon>
        <taxon>Streptophyta</taxon>
        <taxon>Embryophyta</taxon>
        <taxon>Tracheophyta</taxon>
        <taxon>Spermatophyta</taxon>
        <taxon>Magnoliopsida</taxon>
        <taxon>eudicotyledons</taxon>
        <taxon>Gunneridae</taxon>
        <taxon>Pentapetalae</taxon>
        <taxon>asterids</taxon>
        <taxon>lamiids</taxon>
        <taxon>Solanales</taxon>
        <taxon>Solanaceae</taxon>
        <taxon>Solanoideae</taxon>
        <taxon>Solaneae</taxon>
        <taxon>Solanum</taxon>
    </lineage>
</organism>
<dbReference type="EMBL" id="CP133612">
    <property type="protein sequence ID" value="WMV07843.1"/>
    <property type="molecule type" value="Genomic_DNA"/>
</dbReference>
<proteinExistence type="predicted"/>
<keyword evidence="2" id="KW-1185">Reference proteome</keyword>
<gene>
    <name evidence="1" type="ORF">MTR67_001228</name>
</gene>
<evidence type="ECO:0000313" key="1">
    <source>
        <dbReference type="EMBL" id="WMV07843.1"/>
    </source>
</evidence>